<name>A0ABN9HVX1_9NEOB</name>
<proteinExistence type="predicted"/>
<dbReference type="Proteomes" id="UP001162483">
    <property type="component" value="Unassembled WGS sequence"/>
</dbReference>
<comment type="caution">
    <text evidence="1">The sequence shown here is derived from an EMBL/GenBank/DDBJ whole genome shotgun (WGS) entry which is preliminary data.</text>
</comment>
<organism evidence="1 2">
    <name type="scientific">Staurois parvus</name>
    <dbReference type="NCBI Taxonomy" id="386267"/>
    <lineage>
        <taxon>Eukaryota</taxon>
        <taxon>Metazoa</taxon>
        <taxon>Chordata</taxon>
        <taxon>Craniata</taxon>
        <taxon>Vertebrata</taxon>
        <taxon>Euteleostomi</taxon>
        <taxon>Amphibia</taxon>
        <taxon>Batrachia</taxon>
        <taxon>Anura</taxon>
        <taxon>Neobatrachia</taxon>
        <taxon>Ranoidea</taxon>
        <taxon>Ranidae</taxon>
        <taxon>Staurois</taxon>
    </lineage>
</organism>
<evidence type="ECO:0000313" key="1">
    <source>
        <dbReference type="EMBL" id="CAI9623598.1"/>
    </source>
</evidence>
<accession>A0ABN9HVX1</accession>
<reference evidence="1" key="1">
    <citation type="submission" date="2023-05" db="EMBL/GenBank/DDBJ databases">
        <authorList>
            <person name="Stuckert A."/>
        </authorList>
    </citation>
    <scope>NUCLEOTIDE SEQUENCE</scope>
</reference>
<sequence length="39" mass="4325">MQLPVLFSAALSSHCQSVRKVLPRTGSCQSRDRDRLSGH</sequence>
<evidence type="ECO:0000313" key="2">
    <source>
        <dbReference type="Proteomes" id="UP001162483"/>
    </source>
</evidence>
<keyword evidence="2" id="KW-1185">Reference proteome</keyword>
<gene>
    <name evidence="1" type="ORF">SPARVUS_LOCUS16506103</name>
</gene>
<dbReference type="EMBL" id="CATNWA010021704">
    <property type="protein sequence ID" value="CAI9623598.1"/>
    <property type="molecule type" value="Genomic_DNA"/>
</dbReference>
<protein>
    <submittedName>
        <fullName evidence="1">Uncharacterized protein</fullName>
    </submittedName>
</protein>